<accession>A0A076PQF4</accession>
<dbReference type="Pfam" id="PF16459">
    <property type="entry name" value="Phage_TAC_13"/>
    <property type="match status" value="1"/>
</dbReference>
<evidence type="ECO:0000256" key="1">
    <source>
        <dbReference type="SAM" id="MobiDB-lite"/>
    </source>
</evidence>
<dbReference type="InterPro" id="IPR024410">
    <property type="entry name" value="Phage_TAC_12"/>
</dbReference>
<dbReference type="HOGENOM" id="CLU_139645_0_0_4"/>
<dbReference type="KEGG" id="ctes:O987_07115"/>
<sequence length="160" mass="17293">MAGQGPYTMNIQDLMEKGGFVDTKPVRKEITWRGPDGVERSGHIWVVRQPFGVMEGFALNGEPDRSQGAKMISVCVRLGDGAEKEQLSYDQAFNLWPLLAWAMVVAINEVNSPKNSQPPTSSSTSLSLPASAAGRSRKRSATSASKRSRPGKSTEGSMAH</sequence>
<evidence type="ECO:0000313" key="3">
    <source>
        <dbReference type="Proteomes" id="UP000028782"/>
    </source>
</evidence>
<protein>
    <submittedName>
        <fullName evidence="2">Uncharacterized protein</fullName>
    </submittedName>
</protein>
<gene>
    <name evidence="2" type="ORF">O987_07115</name>
</gene>
<proteinExistence type="predicted"/>
<organism evidence="2 3">
    <name type="scientific">Comamonas testosteroni TK102</name>
    <dbReference type="NCBI Taxonomy" id="1392005"/>
    <lineage>
        <taxon>Bacteria</taxon>
        <taxon>Pseudomonadati</taxon>
        <taxon>Pseudomonadota</taxon>
        <taxon>Betaproteobacteria</taxon>
        <taxon>Burkholderiales</taxon>
        <taxon>Comamonadaceae</taxon>
        <taxon>Comamonas</taxon>
    </lineage>
</organism>
<name>A0A076PQF4_COMTE</name>
<reference evidence="2 3" key="1">
    <citation type="journal article" date="2014" name="Genome Announc.">
        <title>Complete Genome Sequence of Polychlorinated Biphenyl Degrader Comamonas testosteroni TK102 (NBRC 109938).</title>
        <authorList>
            <person name="Fukuda K."/>
            <person name="Hosoyama A."/>
            <person name="Tsuchikane K."/>
            <person name="Ohji S."/>
            <person name="Yamazoe A."/>
            <person name="Fujita N."/>
            <person name="Shintani M."/>
            <person name="Kimbara K."/>
        </authorList>
    </citation>
    <scope>NUCLEOTIDE SEQUENCE [LARGE SCALE GENOMIC DNA]</scope>
    <source>
        <strain evidence="2">TK102</strain>
    </source>
</reference>
<dbReference type="Proteomes" id="UP000028782">
    <property type="component" value="Chromosome"/>
</dbReference>
<feature type="region of interest" description="Disordered" evidence="1">
    <location>
        <begin position="113"/>
        <end position="160"/>
    </location>
</feature>
<dbReference type="AlphaFoldDB" id="A0A076PQF4"/>
<dbReference type="EMBL" id="CP006704">
    <property type="protein sequence ID" value="AIJ45567.1"/>
    <property type="molecule type" value="Genomic_DNA"/>
</dbReference>
<feature type="compositionally biased region" description="Basic residues" evidence="1">
    <location>
        <begin position="135"/>
        <end position="150"/>
    </location>
</feature>
<evidence type="ECO:0000313" key="2">
    <source>
        <dbReference type="EMBL" id="AIJ45567.1"/>
    </source>
</evidence>
<feature type="compositionally biased region" description="Low complexity" evidence="1">
    <location>
        <begin position="118"/>
        <end position="134"/>
    </location>
</feature>